<gene>
    <name evidence="1" type="ORF">Kirov_257</name>
</gene>
<dbReference type="Proteomes" id="UP000594029">
    <property type="component" value="Segment"/>
</dbReference>
<sequence>MNELLMRKHVKEVMKHGVPKLMAIEIVETAIETGKGKNIDTYINYAMNLIYGFAKNTKTNTK</sequence>
<organism evidence="1 2">
    <name type="scientific">Bacillus phage Kirov</name>
    <dbReference type="NCBI Taxonomy" id="2783539"/>
    <lineage>
        <taxon>Viruses</taxon>
        <taxon>Duplodnaviria</taxon>
        <taxon>Heunggongvirae</taxon>
        <taxon>Uroviricota</taxon>
        <taxon>Caudoviricetes</taxon>
        <taxon>Andregratiavirinae</taxon>
        <taxon>Kirovvirus</taxon>
        <taxon>Kirovvirus kirov</taxon>
    </lineage>
</organism>
<reference evidence="1 2" key="1">
    <citation type="submission" date="2020-10" db="EMBL/GenBank/DDBJ databases">
        <authorList>
            <person name="Kazantseva O.A."/>
            <person name="Piligrimova E.G."/>
            <person name="Shadrin A.M."/>
        </authorList>
    </citation>
    <scope>NUCLEOTIDE SEQUENCE [LARGE SCALE GENOMIC DNA]</scope>
</reference>
<evidence type="ECO:0000313" key="2">
    <source>
        <dbReference type="Proteomes" id="UP000594029"/>
    </source>
</evidence>
<dbReference type="EMBL" id="MW084976">
    <property type="protein sequence ID" value="QOV08456.1"/>
    <property type="molecule type" value="Genomic_DNA"/>
</dbReference>
<accession>A0A7U3NKR3</accession>
<evidence type="ECO:0000313" key="1">
    <source>
        <dbReference type="EMBL" id="QOV08456.1"/>
    </source>
</evidence>
<protein>
    <submittedName>
        <fullName evidence="1">Uncharacterized protein</fullName>
    </submittedName>
</protein>
<proteinExistence type="predicted"/>
<name>A0A7U3NKR3_9CAUD</name>
<keyword evidence="2" id="KW-1185">Reference proteome</keyword>